<evidence type="ECO:0000313" key="3">
    <source>
        <dbReference type="Proteomes" id="UP000006765"/>
    </source>
</evidence>
<organism evidence="2 3">
    <name type="scientific">Oceaniovalibus guishaninsula JLT2003</name>
    <dbReference type="NCBI Taxonomy" id="1231392"/>
    <lineage>
        <taxon>Bacteria</taxon>
        <taxon>Pseudomonadati</taxon>
        <taxon>Pseudomonadota</taxon>
        <taxon>Alphaproteobacteria</taxon>
        <taxon>Rhodobacterales</taxon>
        <taxon>Roseobacteraceae</taxon>
        <taxon>Oceaniovalibus</taxon>
    </lineage>
</organism>
<comment type="caution">
    <text evidence="2">The sequence shown here is derived from an EMBL/GenBank/DDBJ whole genome shotgun (WGS) entry which is preliminary data.</text>
</comment>
<sequence>MRAVSDRLTTRGKQHDTQAGSPCLASRAPALIRHRSSPQLSPAACLTSPRPPRKADPGGRIAAKGAQFPAHMRVSVHERCNDS</sequence>
<gene>
    <name evidence="2" type="ORF">OCGS_0501</name>
</gene>
<dbReference type="AlphaFoldDB" id="K2GRZ0"/>
<dbReference type="Proteomes" id="UP000006765">
    <property type="component" value="Unassembled WGS sequence"/>
</dbReference>
<keyword evidence="3" id="KW-1185">Reference proteome</keyword>
<dbReference type="STRING" id="1231392.OCGS_0501"/>
<feature type="compositionally biased region" description="Basic and acidic residues" evidence="1">
    <location>
        <begin position="1"/>
        <end position="16"/>
    </location>
</feature>
<protein>
    <submittedName>
        <fullName evidence="2">Uncharacterized protein</fullName>
    </submittedName>
</protein>
<accession>K2GRZ0</accession>
<proteinExistence type="predicted"/>
<evidence type="ECO:0000313" key="2">
    <source>
        <dbReference type="EMBL" id="EKE45411.1"/>
    </source>
</evidence>
<dbReference type="EMBL" id="AMGO01000007">
    <property type="protein sequence ID" value="EKE45411.1"/>
    <property type="molecule type" value="Genomic_DNA"/>
</dbReference>
<feature type="region of interest" description="Disordered" evidence="1">
    <location>
        <begin position="1"/>
        <end position="61"/>
    </location>
</feature>
<name>K2GRZ0_9RHOB</name>
<evidence type="ECO:0000256" key="1">
    <source>
        <dbReference type="SAM" id="MobiDB-lite"/>
    </source>
</evidence>
<reference evidence="2 3" key="1">
    <citation type="journal article" date="2012" name="J. Bacteriol.">
        <title>Draft Genome Sequence of Oceaniovalibus guishaninsula JLT2003T.</title>
        <authorList>
            <person name="Tang K."/>
            <person name="Liu K."/>
            <person name="Jiao N."/>
        </authorList>
    </citation>
    <scope>NUCLEOTIDE SEQUENCE [LARGE SCALE GENOMIC DNA]</scope>
    <source>
        <strain evidence="2 3">JLT2003</strain>
    </source>
</reference>